<dbReference type="RefSeq" id="WP_177714856.1">
    <property type="nucleotide sequence ID" value="NZ_JACRSQ010000007.1"/>
</dbReference>
<keyword evidence="2" id="KW-1185">Reference proteome</keyword>
<evidence type="ECO:0000313" key="1">
    <source>
        <dbReference type="EMBL" id="MBC8543231.1"/>
    </source>
</evidence>
<comment type="caution">
    <text evidence="1">The sequence shown here is derived from an EMBL/GenBank/DDBJ whole genome shotgun (WGS) entry which is preliminary data.</text>
</comment>
<sequence>MIQIIAGREGAGKTKNLIDMANDLTKVTDGHIVYVDADNSHIYHLSHQIRLIKPDEYPLESTSEFFGFVCGILSQDYDIATVFIDGLLKNAKVNPDKVDALLHKVDMVATRYNVNFVISMCCAPEELPDSVQQYLVS</sequence>
<dbReference type="InterPro" id="IPR027417">
    <property type="entry name" value="P-loop_NTPase"/>
</dbReference>
<proteinExistence type="predicted"/>
<dbReference type="EMBL" id="JACRSQ010000007">
    <property type="protein sequence ID" value="MBC8543231.1"/>
    <property type="molecule type" value="Genomic_DNA"/>
</dbReference>
<organism evidence="1 2">
    <name type="scientific">Bianquea renquensis</name>
    <dbReference type="NCBI Taxonomy" id="2763661"/>
    <lineage>
        <taxon>Bacteria</taxon>
        <taxon>Bacillati</taxon>
        <taxon>Bacillota</taxon>
        <taxon>Clostridia</taxon>
        <taxon>Eubacteriales</taxon>
        <taxon>Bianqueaceae</taxon>
        <taxon>Bianquea</taxon>
    </lineage>
</organism>
<name>A0A926I1P5_9FIRM</name>
<reference evidence="1" key="1">
    <citation type="submission" date="2020-08" db="EMBL/GenBank/DDBJ databases">
        <title>Genome public.</title>
        <authorList>
            <person name="Liu C."/>
            <person name="Sun Q."/>
        </authorList>
    </citation>
    <scope>NUCLEOTIDE SEQUENCE</scope>
    <source>
        <strain evidence="1">NSJ-32</strain>
    </source>
</reference>
<evidence type="ECO:0000313" key="2">
    <source>
        <dbReference type="Proteomes" id="UP000657006"/>
    </source>
</evidence>
<protein>
    <submittedName>
        <fullName evidence="1">Twitching motility protein PilT</fullName>
    </submittedName>
</protein>
<gene>
    <name evidence="1" type="ORF">H8730_06710</name>
</gene>
<dbReference type="Proteomes" id="UP000657006">
    <property type="component" value="Unassembled WGS sequence"/>
</dbReference>
<dbReference type="AlphaFoldDB" id="A0A926I1P5"/>
<accession>A0A926I1P5</accession>
<dbReference type="SUPFAM" id="SSF52540">
    <property type="entry name" value="P-loop containing nucleoside triphosphate hydrolases"/>
    <property type="match status" value="1"/>
</dbReference>